<sequence>MSPRTAKTGKGGIRTDTDLEHKKKGTRQERASFLVLCEGKTEKDYFVGMRSRQGPHIDVDAPKVDHLSIIRHAVARRSDEYDAVWCVLDTELDEALASALISEAKRGSIDLCLSTPCFEVWLIMHHTDCTRPFLSANEAKRKLKSVAPGWSEGEYSIFRFPPWVGSGLP</sequence>
<dbReference type="Pfam" id="PF13707">
    <property type="entry name" value="RloB"/>
    <property type="match status" value="1"/>
</dbReference>
<reference evidence="3" key="1">
    <citation type="journal article" date="2019" name="Int. J. Syst. Evol. Microbiol.">
        <title>The Global Catalogue of Microorganisms (GCM) 10K type strain sequencing project: providing services to taxonomists for standard genome sequencing and annotation.</title>
        <authorList>
            <consortium name="The Broad Institute Genomics Platform"/>
            <consortium name="The Broad Institute Genome Sequencing Center for Infectious Disease"/>
            <person name="Wu L."/>
            <person name="Ma J."/>
        </authorList>
    </citation>
    <scope>NUCLEOTIDE SEQUENCE [LARGE SCALE GENOMIC DNA]</scope>
    <source>
        <strain evidence="3">CGMCC 1.15399</strain>
    </source>
</reference>
<organism evidence="2 3">
    <name type="scientific">Nonomuraea guangzhouensis</name>
    <dbReference type="NCBI Taxonomy" id="1291555"/>
    <lineage>
        <taxon>Bacteria</taxon>
        <taxon>Bacillati</taxon>
        <taxon>Actinomycetota</taxon>
        <taxon>Actinomycetes</taxon>
        <taxon>Streptosporangiales</taxon>
        <taxon>Streptosporangiaceae</taxon>
        <taxon>Nonomuraea</taxon>
    </lineage>
</organism>
<dbReference type="RefSeq" id="WP_219533701.1">
    <property type="nucleotide sequence ID" value="NZ_JAHKRM010000019.1"/>
</dbReference>
<name>A0ABW4G0D7_9ACTN</name>
<proteinExistence type="predicted"/>
<keyword evidence="3" id="KW-1185">Reference proteome</keyword>
<dbReference type="InterPro" id="IPR025591">
    <property type="entry name" value="RloB"/>
</dbReference>
<feature type="compositionally biased region" description="Basic and acidic residues" evidence="1">
    <location>
        <begin position="13"/>
        <end position="25"/>
    </location>
</feature>
<gene>
    <name evidence="2" type="ORF">ACFSJ0_04275</name>
</gene>
<dbReference type="Proteomes" id="UP001597097">
    <property type="component" value="Unassembled WGS sequence"/>
</dbReference>
<evidence type="ECO:0000313" key="2">
    <source>
        <dbReference type="EMBL" id="MFD1536238.1"/>
    </source>
</evidence>
<dbReference type="EMBL" id="JBHUCM010000005">
    <property type="protein sequence ID" value="MFD1536238.1"/>
    <property type="molecule type" value="Genomic_DNA"/>
</dbReference>
<feature type="region of interest" description="Disordered" evidence="1">
    <location>
        <begin position="1"/>
        <end position="25"/>
    </location>
</feature>
<comment type="caution">
    <text evidence="2">The sequence shown here is derived from an EMBL/GenBank/DDBJ whole genome shotgun (WGS) entry which is preliminary data.</text>
</comment>
<protein>
    <submittedName>
        <fullName evidence="2">RloB family protein</fullName>
    </submittedName>
</protein>
<evidence type="ECO:0000313" key="3">
    <source>
        <dbReference type="Proteomes" id="UP001597097"/>
    </source>
</evidence>
<evidence type="ECO:0000256" key="1">
    <source>
        <dbReference type="SAM" id="MobiDB-lite"/>
    </source>
</evidence>
<accession>A0ABW4G0D7</accession>